<comment type="pathway">
    <text evidence="6">Amino-acid biosynthesis; L-proline biosynthesis; L-proline from L-glutamate 5-semialdehyde: step 1/1.</text>
</comment>
<evidence type="ECO:0000256" key="8">
    <source>
        <dbReference type="PIRSR" id="PIRSR000193-1"/>
    </source>
</evidence>
<feature type="binding site" evidence="8">
    <location>
        <begin position="68"/>
        <end position="71"/>
    </location>
    <ligand>
        <name>NADP(+)</name>
        <dbReference type="ChEBI" id="CHEBI:58349"/>
    </ligand>
</feature>
<dbReference type="GO" id="GO:0055129">
    <property type="term" value="P:L-proline biosynthetic process"/>
    <property type="evidence" value="ECO:0007669"/>
    <property type="project" value="UniProtKB-UniRule"/>
</dbReference>
<feature type="domain" description="Pyrroline-5-carboxylate reductase catalytic N-terminal" evidence="9">
    <location>
        <begin position="3"/>
        <end position="95"/>
    </location>
</feature>
<dbReference type="FunFam" id="1.10.3730.10:FF:000001">
    <property type="entry name" value="Pyrroline-5-carboxylate reductase"/>
    <property type="match status" value="1"/>
</dbReference>
<dbReference type="Pfam" id="PF14748">
    <property type="entry name" value="P5CR_dimer"/>
    <property type="match status" value="1"/>
</dbReference>
<dbReference type="InterPro" id="IPR036291">
    <property type="entry name" value="NAD(P)-bd_dom_sf"/>
</dbReference>
<dbReference type="UniPathway" id="UPA00098">
    <property type="reaction ID" value="UER00361"/>
</dbReference>
<dbReference type="AlphaFoldDB" id="A0A511AVF6"/>
<comment type="caution">
    <text evidence="11">The sequence shown here is derived from an EMBL/GenBank/DDBJ whole genome shotgun (WGS) entry which is preliminary data.</text>
</comment>
<evidence type="ECO:0000256" key="3">
    <source>
        <dbReference type="ARBA" id="ARBA00022857"/>
    </source>
</evidence>
<evidence type="ECO:0000256" key="2">
    <source>
        <dbReference type="ARBA" id="ARBA00022650"/>
    </source>
</evidence>
<dbReference type="NCBIfam" id="TIGR00112">
    <property type="entry name" value="proC"/>
    <property type="match status" value="1"/>
</dbReference>
<evidence type="ECO:0000313" key="12">
    <source>
        <dbReference type="Proteomes" id="UP000321662"/>
    </source>
</evidence>
<dbReference type="InterPro" id="IPR029036">
    <property type="entry name" value="P5CR_dimer"/>
</dbReference>
<dbReference type="PANTHER" id="PTHR11645">
    <property type="entry name" value="PYRROLINE-5-CARBOXYLATE REDUCTASE"/>
    <property type="match status" value="1"/>
</dbReference>
<dbReference type="Gene3D" id="1.10.3730.10">
    <property type="entry name" value="ProC C-terminal domain-like"/>
    <property type="match status" value="1"/>
</dbReference>
<dbReference type="InterPro" id="IPR000304">
    <property type="entry name" value="Pyrroline-COOH_reductase"/>
</dbReference>
<keyword evidence="6" id="KW-0963">Cytoplasm</keyword>
<feature type="binding site" evidence="8">
    <location>
        <begin position="6"/>
        <end position="11"/>
    </location>
    <ligand>
        <name>NADP(+)</name>
        <dbReference type="ChEBI" id="CHEBI:58349"/>
    </ligand>
</feature>
<feature type="binding site" evidence="8">
    <location>
        <position position="55"/>
    </location>
    <ligand>
        <name>NADPH</name>
        <dbReference type="ChEBI" id="CHEBI:57783"/>
    </ligand>
</feature>
<evidence type="ECO:0000259" key="10">
    <source>
        <dbReference type="Pfam" id="PF14748"/>
    </source>
</evidence>
<dbReference type="GO" id="GO:0004735">
    <property type="term" value="F:pyrroline-5-carboxylate reductase activity"/>
    <property type="evidence" value="ECO:0007669"/>
    <property type="project" value="UniProtKB-UniRule"/>
</dbReference>
<reference evidence="11 12" key="1">
    <citation type="submission" date="2019-07" db="EMBL/GenBank/DDBJ databases">
        <title>Whole genome shotgun sequence of Alkalibacterium kapii NBRC 103247.</title>
        <authorList>
            <person name="Hosoyama A."/>
            <person name="Uohara A."/>
            <person name="Ohji S."/>
            <person name="Ichikawa N."/>
        </authorList>
    </citation>
    <scope>NUCLEOTIDE SEQUENCE [LARGE SCALE GENOMIC DNA]</scope>
    <source>
        <strain evidence="11 12">NBRC 103247</strain>
    </source>
</reference>
<protein>
    <recommendedName>
        <fullName evidence="6 7">Pyrroline-5-carboxylate reductase</fullName>
        <shortName evidence="6">P5C reductase</shortName>
        <shortName evidence="6">P5CR</shortName>
        <ecNumber evidence="6 7">1.5.1.2</ecNumber>
    </recommendedName>
    <alternativeName>
        <fullName evidence="6">PCA reductase</fullName>
    </alternativeName>
</protein>
<organism evidence="11 12">
    <name type="scientific">Alkalibacterium kapii</name>
    <dbReference type="NCBI Taxonomy" id="426704"/>
    <lineage>
        <taxon>Bacteria</taxon>
        <taxon>Bacillati</taxon>
        <taxon>Bacillota</taxon>
        <taxon>Bacilli</taxon>
        <taxon>Lactobacillales</taxon>
        <taxon>Carnobacteriaceae</taxon>
        <taxon>Alkalibacterium</taxon>
    </lineage>
</organism>
<dbReference type="PANTHER" id="PTHR11645:SF53">
    <property type="entry name" value="PYRROLINE-5-CARBOXYLATE REDUCTASE 3"/>
    <property type="match status" value="1"/>
</dbReference>
<keyword evidence="4 6" id="KW-0560">Oxidoreductase</keyword>
<keyword evidence="2 6" id="KW-0641">Proline biosynthesis</keyword>
<feature type="domain" description="Pyrroline-5-carboxylate reductase dimerisation" evidence="10">
    <location>
        <begin position="157"/>
        <end position="260"/>
    </location>
</feature>
<sequence length="267" mass="29074">MNIGFIGFGNMAKSIAEGLITQKILEKENLVFSTRSQESRLAIEKEWQITGVESNQQVLDHSDIVLLAVKPYQVDRVLKDLSIPQNVLILSIVAGYRSEQLAHYVPAEQFIRTMPNLNAQVNASMTALVDNEHVSLKDMEKAQTIFSAIGEVVVIPEDQLGIFIALAGSSPALVFLFIDVLSRTAVKYGMSKEQATKITAQAVLGSGKTVKEAEESPYNLIDEVSSPGGITVEAVLNLLASDFSSSLIEAVDKMVDKNDSMSKKADE</sequence>
<dbReference type="HAMAP" id="MF_01925">
    <property type="entry name" value="P5C_reductase"/>
    <property type="match status" value="1"/>
</dbReference>
<evidence type="ECO:0000256" key="5">
    <source>
        <dbReference type="ARBA" id="ARBA00058118"/>
    </source>
</evidence>
<dbReference type="Gene3D" id="3.40.50.720">
    <property type="entry name" value="NAD(P)-binding Rossmann-like Domain"/>
    <property type="match status" value="1"/>
</dbReference>
<evidence type="ECO:0000256" key="1">
    <source>
        <dbReference type="ARBA" id="ARBA00005525"/>
    </source>
</evidence>
<dbReference type="OrthoDB" id="9805754at2"/>
<evidence type="ECO:0000256" key="6">
    <source>
        <dbReference type="HAMAP-Rule" id="MF_01925"/>
    </source>
</evidence>
<dbReference type="EMBL" id="BJUY01000034">
    <property type="protein sequence ID" value="GEK92136.1"/>
    <property type="molecule type" value="Genomic_DNA"/>
</dbReference>
<keyword evidence="6" id="KW-0028">Amino-acid biosynthesis</keyword>
<proteinExistence type="inferred from homology"/>
<evidence type="ECO:0000313" key="11">
    <source>
        <dbReference type="EMBL" id="GEK92136.1"/>
    </source>
</evidence>
<evidence type="ECO:0000256" key="4">
    <source>
        <dbReference type="ARBA" id="ARBA00023002"/>
    </source>
</evidence>
<evidence type="ECO:0000259" key="9">
    <source>
        <dbReference type="Pfam" id="PF03807"/>
    </source>
</evidence>
<evidence type="ECO:0000256" key="7">
    <source>
        <dbReference type="NCBIfam" id="TIGR00112"/>
    </source>
</evidence>
<keyword evidence="12" id="KW-1185">Reference proteome</keyword>
<comment type="catalytic activity">
    <reaction evidence="6">
        <text>L-proline + NAD(+) = (S)-1-pyrroline-5-carboxylate + NADH + 2 H(+)</text>
        <dbReference type="Rhea" id="RHEA:14105"/>
        <dbReference type="ChEBI" id="CHEBI:15378"/>
        <dbReference type="ChEBI" id="CHEBI:17388"/>
        <dbReference type="ChEBI" id="CHEBI:57540"/>
        <dbReference type="ChEBI" id="CHEBI:57945"/>
        <dbReference type="ChEBI" id="CHEBI:60039"/>
        <dbReference type="EC" id="1.5.1.2"/>
    </reaction>
</comment>
<dbReference type="Proteomes" id="UP000321662">
    <property type="component" value="Unassembled WGS sequence"/>
</dbReference>
<comment type="function">
    <text evidence="5 6">Catalyzes the reduction of 1-pyrroline-5-carboxylate (PCA) to L-proline.</text>
</comment>
<dbReference type="Pfam" id="PF03807">
    <property type="entry name" value="F420_oxidored"/>
    <property type="match status" value="1"/>
</dbReference>
<dbReference type="GO" id="GO:0005737">
    <property type="term" value="C:cytoplasm"/>
    <property type="evidence" value="ECO:0007669"/>
    <property type="project" value="UniProtKB-SubCell"/>
</dbReference>
<name>A0A511AVF6_9LACT</name>
<dbReference type="SUPFAM" id="SSF48179">
    <property type="entry name" value="6-phosphogluconate dehydrogenase C-terminal domain-like"/>
    <property type="match status" value="1"/>
</dbReference>
<dbReference type="SUPFAM" id="SSF51735">
    <property type="entry name" value="NAD(P)-binding Rossmann-fold domains"/>
    <property type="match status" value="1"/>
</dbReference>
<comment type="subcellular location">
    <subcellularLocation>
        <location evidence="6">Cytoplasm</location>
    </subcellularLocation>
</comment>
<dbReference type="InterPro" id="IPR008927">
    <property type="entry name" value="6-PGluconate_DH-like_C_sf"/>
</dbReference>
<keyword evidence="3 6" id="KW-0521">NADP</keyword>
<dbReference type="InterPro" id="IPR028939">
    <property type="entry name" value="P5C_Rdtase_cat_N"/>
</dbReference>
<gene>
    <name evidence="6 11" type="primary">proC</name>
    <name evidence="11" type="ORF">AKA01nite_17580</name>
</gene>
<dbReference type="EC" id="1.5.1.2" evidence="6 7"/>
<dbReference type="RefSeq" id="WP_146924939.1">
    <property type="nucleotide sequence ID" value="NZ_BJUY01000034.1"/>
</dbReference>
<dbReference type="PIRSF" id="PIRSF000193">
    <property type="entry name" value="Pyrrol-5-carb_rd"/>
    <property type="match status" value="1"/>
</dbReference>
<feature type="binding site" evidence="8">
    <location>
        <position position="34"/>
    </location>
    <ligand>
        <name>NADP(+)</name>
        <dbReference type="ChEBI" id="CHEBI:58349"/>
    </ligand>
</feature>
<comment type="catalytic activity">
    <reaction evidence="6">
        <text>L-proline + NADP(+) = (S)-1-pyrroline-5-carboxylate + NADPH + 2 H(+)</text>
        <dbReference type="Rhea" id="RHEA:14109"/>
        <dbReference type="ChEBI" id="CHEBI:15378"/>
        <dbReference type="ChEBI" id="CHEBI:17388"/>
        <dbReference type="ChEBI" id="CHEBI:57783"/>
        <dbReference type="ChEBI" id="CHEBI:58349"/>
        <dbReference type="ChEBI" id="CHEBI:60039"/>
        <dbReference type="EC" id="1.5.1.2"/>
    </reaction>
</comment>
<comment type="similarity">
    <text evidence="1 6">Belongs to the pyrroline-5-carboxylate reductase family.</text>
</comment>
<accession>A0A511AVF6</accession>